<protein>
    <recommendedName>
        <fullName evidence="3 7">Uracil-DNA glycosylase</fullName>
        <shortName evidence="7">UDG</shortName>
        <ecNumber evidence="3 7">3.2.2.27</ecNumber>
    </recommendedName>
</protein>
<evidence type="ECO:0000256" key="6">
    <source>
        <dbReference type="ARBA" id="ARBA00023204"/>
    </source>
</evidence>
<feature type="compositionally biased region" description="Low complexity" evidence="10">
    <location>
        <begin position="49"/>
        <end position="64"/>
    </location>
</feature>
<feature type="region of interest" description="Disordered" evidence="10">
    <location>
        <begin position="1"/>
        <end position="74"/>
    </location>
</feature>
<dbReference type="NCBIfam" id="NF003592">
    <property type="entry name" value="PRK05254.1-5"/>
    <property type="match status" value="1"/>
</dbReference>
<evidence type="ECO:0000256" key="2">
    <source>
        <dbReference type="ARBA" id="ARBA00008184"/>
    </source>
</evidence>
<reference evidence="12" key="1">
    <citation type="submission" date="2021-12" db="EMBL/GenBank/DDBJ databases">
        <title>Prjna785345.</title>
        <authorList>
            <person name="Rujirawat T."/>
            <person name="Krajaejun T."/>
        </authorList>
    </citation>
    <scope>NUCLEOTIDE SEQUENCE</scope>
    <source>
        <strain evidence="12">Pi057C3</strain>
    </source>
</reference>
<dbReference type="InterPro" id="IPR036895">
    <property type="entry name" value="Uracil-DNA_glycosylase-like_sf"/>
</dbReference>
<dbReference type="Pfam" id="PF03167">
    <property type="entry name" value="UDG"/>
    <property type="match status" value="1"/>
</dbReference>
<feature type="active site" description="Proton acceptor" evidence="7 8">
    <location>
        <position position="155"/>
    </location>
</feature>
<keyword evidence="5 7" id="KW-0378">Hydrolase</keyword>
<dbReference type="Proteomes" id="UP001209570">
    <property type="component" value="Unassembled WGS sequence"/>
</dbReference>
<dbReference type="GO" id="GO:0005739">
    <property type="term" value="C:mitochondrion"/>
    <property type="evidence" value="ECO:0007669"/>
    <property type="project" value="UniProtKB-SubCell"/>
</dbReference>
<dbReference type="Gene3D" id="3.40.470.10">
    <property type="entry name" value="Uracil-DNA glycosylase-like domain"/>
    <property type="match status" value="1"/>
</dbReference>
<dbReference type="SMART" id="SM00987">
    <property type="entry name" value="UreE_C"/>
    <property type="match status" value="1"/>
</dbReference>
<dbReference type="InterPro" id="IPR005122">
    <property type="entry name" value="Uracil-DNA_glycosylase-like"/>
</dbReference>
<dbReference type="FunFam" id="3.40.470.10:FF:000001">
    <property type="entry name" value="Uracil-DNA glycosylase"/>
    <property type="match status" value="1"/>
</dbReference>
<name>A0AAD5Q994_PYTIN</name>
<dbReference type="PANTHER" id="PTHR11264">
    <property type="entry name" value="URACIL-DNA GLYCOSYLASE"/>
    <property type="match status" value="1"/>
</dbReference>
<dbReference type="GO" id="GO:0004844">
    <property type="term" value="F:uracil DNA N-glycosylase activity"/>
    <property type="evidence" value="ECO:0007669"/>
    <property type="project" value="UniProtKB-UniRule"/>
</dbReference>
<evidence type="ECO:0000256" key="4">
    <source>
        <dbReference type="ARBA" id="ARBA00022763"/>
    </source>
</evidence>
<keyword evidence="7" id="KW-0496">Mitochondrion</keyword>
<dbReference type="GO" id="GO:0097510">
    <property type="term" value="P:base-excision repair, AP site formation via deaminated base removal"/>
    <property type="evidence" value="ECO:0007669"/>
    <property type="project" value="TreeGrafter"/>
</dbReference>
<evidence type="ECO:0000256" key="3">
    <source>
        <dbReference type="ARBA" id="ARBA00012030"/>
    </source>
</evidence>
<dbReference type="NCBIfam" id="NF003588">
    <property type="entry name" value="PRK05254.1-1"/>
    <property type="match status" value="1"/>
</dbReference>
<dbReference type="PROSITE" id="PS00130">
    <property type="entry name" value="U_DNA_GLYCOSYLASE"/>
    <property type="match status" value="1"/>
</dbReference>
<evidence type="ECO:0000259" key="11">
    <source>
        <dbReference type="SMART" id="SM00986"/>
    </source>
</evidence>
<dbReference type="GO" id="GO:0005634">
    <property type="term" value="C:nucleus"/>
    <property type="evidence" value="ECO:0007669"/>
    <property type="project" value="UniProtKB-SubCell"/>
</dbReference>
<dbReference type="InterPro" id="IPR002043">
    <property type="entry name" value="UDG_fam1"/>
</dbReference>
<dbReference type="NCBIfam" id="NF003589">
    <property type="entry name" value="PRK05254.1-2"/>
    <property type="match status" value="1"/>
</dbReference>
<evidence type="ECO:0000256" key="8">
    <source>
        <dbReference type="PROSITE-ProRule" id="PRU10072"/>
    </source>
</evidence>
<dbReference type="PANTHER" id="PTHR11264:SF0">
    <property type="entry name" value="URACIL-DNA GLYCOSYLASE"/>
    <property type="match status" value="1"/>
</dbReference>
<dbReference type="NCBIfam" id="NF003591">
    <property type="entry name" value="PRK05254.1-4"/>
    <property type="match status" value="1"/>
</dbReference>
<dbReference type="CDD" id="cd10027">
    <property type="entry name" value="UDG-F1-like"/>
    <property type="match status" value="1"/>
</dbReference>
<comment type="function">
    <text evidence="7 9">Excises uracil residues from the DNA which can arise as a result of misincorporation of dUMP residues by DNA polymerase or due to deamination of cytosine.</text>
</comment>
<dbReference type="EMBL" id="JAKCXM010000226">
    <property type="protein sequence ID" value="KAJ0398138.1"/>
    <property type="molecule type" value="Genomic_DNA"/>
</dbReference>
<evidence type="ECO:0000313" key="12">
    <source>
        <dbReference type="EMBL" id="KAJ0398138.1"/>
    </source>
</evidence>
<sequence length="316" mass="34865">MSGARDIRSFFTSNGPSPKRRRTEVGAVAATEKDATEPSTEQAEVEQNDSSADTTAEATTSAAAEVDEHSKTDAVVEPKPHRFSNLLHNVQFLLDETWHAQLEDEFKRPYFKSLVSFLTTEENKKKTLYPSPENVFAALRDCTFDSLKVVILGQDPYHGPNQAHGLSFSVLPGIQPPPSLMNIYKEAMSDVGISKPTHGCLSCWSKQGVLMLNTVLTVRRGEPNSHKGQGWEKLTDAIITRINKNAENVVFLLWGKPAQTKGAIINSSKHLIIKSSHPSPLGATKTNEPFIGSKCFSRANAYLVKHGKDPIDWRVL</sequence>
<keyword evidence="4 7" id="KW-0227">DNA damage</keyword>
<keyword evidence="6 7" id="KW-0234">DNA repair</keyword>
<evidence type="ECO:0000256" key="5">
    <source>
        <dbReference type="ARBA" id="ARBA00022801"/>
    </source>
</evidence>
<proteinExistence type="inferred from homology"/>
<dbReference type="NCBIfam" id="TIGR00628">
    <property type="entry name" value="ung"/>
    <property type="match status" value="1"/>
</dbReference>
<dbReference type="SUPFAM" id="SSF52141">
    <property type="entry name" value="Uracil-DNA glycosylase-like"/>
    <property type="match status" value="1"/>
</dbReference>
<evidence type="ECO:0000256" key="1">
    <source>
        <dbReference type="ARBA" id="ARBA00001400"/>
    </source>
</evidence>
<keyword evidence="13" id="KW-1185">Reference proteome</keyword>
<comment type="subcellular location">
    <subcellularLocation>
        <location evidence="7">Mitochondrion</location>
    </subcellularLocation>
    <subcellularLocation>
        <location evidence="7">Nucleus</location>
    </subcellularLocation>
</comment>
<keyword evidence="7" id="KW-0539">Nucleus</keyword>
<evidence type="ECO:0000313" key="13">
    <source>
        <dbReference type="Proteomes" id="UP001209570"/>
    </source>
</evidence>
<accession>A0AAD5Q994</accession>
<dbReference type="InterPro" id="IPR018085">
    <property type="entry name" value="Ura-DNA_Glyclase_AS"/>
</dbReference>
<organism evidence="12 13">
    <name type="scientific">Pythium insidiosum</name>
    <name type="common">Pythiosis disease agent</name>
    <dbReference type="NCBI Taxonomy" id="114742"/>
    <lineage>
        <taxon>Eukaryota</taxon>
        <taxon>Sar</taxon>
        <taxon>Stramenopiles</taxon>
        <taxon>Oomycota</taxon>
        <taxon>Peronosporomycetes</taxon>
        <taxon>Pythiales</taxon>
        <taxon>Pythiaceae</taxon>
        <taxon>Pythium</taxon>
    </lineage>
</organism>
<comment type="similarity">
    <text evidence="2 7 9">Belongs to the uracil-DNA glycosylase (UDG) superfamily. UNG family.</text>
</comment>
<evidence type="ECO:0000256" key="9">
    <source>
        <dbReference type="RuleBase" id="RU003780"/>
    </source>
</evidence>
<feature type="domain" description="Uracil-DNA glycosylase-like" evidence="11">
    <location>
        <begin position="140"/>
        <end position="303"/>
    </location>
</feature>
<comment type="catalytic activity">
    <reaction evidence="1 7 9">
        <text>Hydrolyzes single-stranded DNA or mismatched double-stranded DNA and polynucleotides, releasing free uracil.</text>
        <dbReference type="EC" id="3.2.2.27"/>
    </reaction>
</comment>
<evidence type="ECO:0000256" key="7">
    <source>
        <dbReference type="HAMAP-Rule" id="MF_03166"/>
    </source>
</evidence>
<dbReference type="AlphaFoldDB" id="A0AAD5Q994"/>
<dbReference type="HAMAP" id="MF_00148">
    <property type="entry name" value="UDG"/>
    <property type="match status" value="1"/>
</dbReference>
<dbReference type="EC" id="3.2.2.27" evidence="3 7"/>
<evidence type="ECO:0000256" key="10">
    <source>
        <dbReference type="SAM" id="MobiDB-lite"/>
    </source>
</evidence>
<gene>
    <name evidence="12" type="ORF">P43SY_004335</name>
</gene>
<dbReference type="SMART" id="SM00986">
    <property type="entry name" value="UDG"/>
    <property type="match status" value="1"/>
</dbReference>
<comment type="caution">
    <text evidence="12">The sequence shown here is derived from an EMBL/GenBank/DDBJ whole genome shotgun (WGS) entry which is preliminary data.</text>
</comment>